<sequence>MKALSLSTPWPTAIQKYGKRVENRERWEPHAHLIAQARRIVGQDLAIHSSGTYDSKGAEYIQSLTGVLYGRRDVPSKAVTSVVKVTGLLLPGDSCPRGQRQWYFGSVALVLDNVRVLPRPVPVSGGLGFWNLPADVLAEVNAQLDALTRNA</sequence>
<dbReference type="Proteomes" id="UP001401887">
    <property type="component" value="Unassembled WGS sequence"/>
</dbReference>
<evidence type="ECO:0008006" key="3">
    <source>
        <dbReference type="Google" id="ProtNLM"/>
    </source>
</evidence>
<gene>
    <name evidence="1" type="ORF">Dcar01_02803</name>
</gene>
<dbReference type="InterPro" id="IPR015947">
    <property type="entry name" value="PUA-like_sf"/>
</dbReference>
<evidence type="ECO:0000313" key="2">
    <source>
        <dbReference type="Proteomes" id="UP001401887"/>
    </source>
</evidence>
<comment type="caution">
    <text evidence="1">The sequence shown here is derived from an EMBL/GenBank/DDBJ whole genome shotgun (WGS) entry which is preliminary data.</text>
</comment>
<reference evidence="1 2" key="1">
    <citation type="submission" date="2024-02" db="EMBL/GenBank/DDBJ databases">
        <title>Deinococcus carri NBRC 110142.</title>
        <authorList>
            <person name="Ichikawa N."/>
            <person name="Katano-Makiyama Y."/>
            <person name="Hidaka K."/>
        </authorList>
    </citation>
    <scope>NUCLEOTIDE SEQUENCE [LARGE SCALE GENOMIC DNA]</scope>
    <source>
        <strain evidence="1 2">NBRC 110142</strain>
    </source>
</reference>
<evidence type="ECO:0000313" key="1">
    <source>
        <dbReference type="EMBL" id="GAA5514054.1"/>
    </source>
</evidence>
<dbReference type="RefSeq" id="WP_345466285.1">
    <property type="nucleotide sequence ID" value="NZ_BAABRP010000012.1"/>
</dbReference>
<name>A0ABP9W9R5_9DEIO</name>
<organism evidence="1 2">
    <name type="scientific">Deinococcus carri</name>
    <dbReference type="NCBI Taxonomy" id="1211323"/>
    <lineage>
        <taxon>Bacteria</taxon>
        <taxon>Thermotogati</taxon>
        <taxon>Deinococcota</taxon>
        <taxon>Deinococci</taxon>
        <taxon>Deinococcales</taxon>
        <taxon>Deinococcaceae</taxon>
        <taxon>Deinococcus</taxon>
    </lineage>
</organism>
<proteinExistence type="predicted"/>
<keyword evidence="2" id="KW-1185">Reference proteome</keyword>
<dbReference type="SUPFAM" id="SSF88697">
    <property type="entry name" value="PUA domain-like"/>
    <property type="match status" value="1"/>
</dbReference>
<dbReference type="EMBL" id="BAABRP010000012">
    <property type="protein sequence ID" value="GAA5514054.1"/>
    <property type="molecule type" value="Genomic_DNA"/>
</dbReference>
<accession>A0ABP9W9R5</accession>
<protein>
    <recommendedName>
        <fullName evidence="3">ASCH domain-containing protein</fullName>
    </recommendedName>
</protein>